<reference evidence="8" key="1">
    <citation type="submission" date="2020-11" db="EMBL/GenBank/DDBJ databases">
        <title>Multidrug resistant novel bacterium Savagea serpentis sp. nov., isolated from the scats of a vine snake (Ahaetulla nasuta).</title>
        <authorList>
            <person name="Venkata Ramana V."/>
            <person name="Vikas Patil S."/>
            <person name="Yogita Lugani V."/>
        </authorList>
    </citation>
    <scope>NUCLEOTIDE SEQUENCE</scope>
    <source>
        <strain evidence="8">SN6</strain>
    </source>
</reference>
<dbReference type="EMBL" id="JADKPV010000004">
    <property type="protein sequence ID" value="MBF4501508.1"/>
    <property type="molecule type" value="Genomic_DNA"/>
</dbReference>
<dbReference type="Proteomes" id="UP000622653">
    <property type="component" value="Unassembled WGS sequence"/>
</dbReference>
<evidence type="ECO:0000259" key="7">
    <source>
        <dbReference type="Pfam" id="PF02687"/>
    </source>
</evidence>
<dbReference type="GO" id="GO:0005886">
    <property type="term" value="C:plasma membrane"/>
    <property type="evidence" value="ECO:0007669"/>
    <property type="project" value="UniProtKB-SubCell"/>
</dbReference>
<feature type="transmembrane region" description="Helical" evidence="6">
    <location>
        <begin position="60"/>
        <end position="81"/>
    </location>
</feature>
<evidence type="ECO:0000256" key="1">
    <source>
        <dbReference type="ARBA" id="ARBA00004651"/>
    </source>
</evidence>
<evidence type="ECO:0000256" key="5">
    <source>
        <dbReference type="ARBA" id="ARBA00023136"/>
    </source>
</evidence>
<dbReference type="PIRSF" id="PIRSF018968">
    <property type="entry name" value="ABC_permease_BceB"/>
    <property type="match status" value="1"/>
</dbReference>
<name>A0A8J7KHT7_9BACL</name>
<proteinExistence type="inferred from homology"/>
<keyword evidence="9" id="KW-1185">Reference proteome</keyword>
<evidence type="ECO:0000256" key="4">
    <source>
        <dbReference type="ARBA" id="ARBA00022989"/>
    </source>
</evidence>
<keyword evidence="6" id="KW-0813">Transport</keyword>
<dbReference type="InterPro" id="IPR052536">
    <property type="entry name" value="ABC-4_Integral_Memb_Prot"/>
</dbReference>
<evidence type="ECO:0000256" key="3">
    <source>
        <dbReference type="ARBA" id="ARBA00022692"/>
    </source>
</evidence>
<dbReference type="InterPro" id="IPR003838">
    <property type="entry name" value="ABC3_permease_C"/>
</dbReference>
<comment type="caution">
    <text evidence="8">The sequence shown here is derived from an EMBL/GenBank/DDBJ whole genome shotgun (WGS) entry which is preliminary data.</text>
</comment>
<feature type="transmembrane region" description="Helical" evidence="6">
    <location>
        <begin position="288"/>
        <end position="309"/>
    </location>
</feature>
<evidence type="ECO:0000256" key="6">
    <source>
        <dbReference type="PIRNR" id="PIRNR018968"/>
    </source>
</evidence>
<feature type="transmembrane region" description="Helical" evidence="6">
    <location>
        <begin position="574"/>
        <end position="592"/>
    </location>
</feature>
<dbReference type="AlphaFoldDB" id="A0A8J7KHT7"/>
<sequence>MTLFDLVLRNMKKNVKHYYLYFFALIFSVALYFVFASLQFDTTVAERTALSGSMTSGFKAANILLIIIAGIFIIYANSIFLTRRSKEIGLYQLIGLTKNAVAKMLIIENVLLSFGALIVGILTGTVVSRLFLLLLLKVVGIQETVQLQFSMDALKSTLLVFTIIIVITSIQMIRKVYKKTLIQLFKADQATEIVKEPKGIIAAILAMSGIGLIVFGYWLSGHMLNQFLLLNMLLVLFATIFGSYLIFRVSIGWLLGRIRRMKKGHMSLKDSLSIAPLMHRMKGNAQSLTIITTLSAMAMTMIAISYSLFYSNEEVTRQLLPNDFQFSEETSAFIGSIEQLKQFEERLTAEQIDYERAAVHAYPIELSLKEAEVNEMVREDLTAHVVSTEDLRYLGYDWNDDYTALHYSMLYWAFKDTKMPVDVELSDGEKLIIHEFSGDNIFNLTSFEANLVVSPEQYERLKRYQSGEESPVRYAISIPNKQLEEAQRIFEEVVEDEVLRHSTYYEKYQSMRQSSGLMIFIAGFLGLVFLISTGSILYFKQMTEAEQEKQSYKTLRQLGFSTQELLSGIRRKQLFVFGLPLLIGLLHSWFAVQSANIIFMTDVTIPTLIAMAVYSLIYLSFAVLTMGYYKQVVKQSM</sequence>
<comment type="subcellular location">
    <subcellularLocation>
        <location evidence="1 6">Cell membrane</location>
        <topology evidence="1 6">Multi-pass membrane protein</topology>
    </subcellularLocation>
</comment>
<comment type="similarity">
    <text evidence="6">Belongs to the ABC-4 integral membrane protein family.</text>
</comment>
<feature type="transmembrane region" description="Helical" evidence="6">
    <location>
        <begin position="198"/>
        <end position="220"/>
    </location>
</feature>
<evidence type="ECO:0000256" key="2">
    <source>
        <dbReference type="ARBA" id="ARBA00022475"/>
    </source>
</evidence>
<feature type="transmembrane region" description="Helical" evidence="6">
    <location>
        <begin position="156"/>
        <end position="177"/>
    </location>
</feature>
<keyword evidence="2 6" id="KW-1003">Cell membrane</keyword>
<dbReference type="Pfam" id="PF02687">
    <property type="entry name" value="FtsX"/>
    <property type="match status" value="1"/>
</dbReference>
<keyword evidence="5 6" id="KW-0472">Membrane</keyword>
<feature type="transmembrane region" description="Helical" evidence="6">
    <location>
        <begin position="18"/>
        <end position="40"/>
    </location>
</feature>
<organism evidence="8 9">
    <name type="scientific">Savagea serpentis</name>
    <dbReference type="NCBI Taxonomy" id="2785297"/>
    <lineage>
        <taxon>Bacteria</taxon>
        <taxon>Bacillati</taxon>
        <taxon>Bacillota</taxon>
        <taxon>Bacilli</taxon>
        <taxon>Bacillales</taxon>
        <taxon>Caryophanaceae</taxon>
        <taxon>Savagea</taxon>
    </lineage>
</organism>
<dbReference type="PANTHER" id="PTHR46795:SF3">
    <property type="entry name" value="ABC TRANSPORTER PERMEASE"/>
    <property type="match status" value="1"/>
</dbReference>
<feature type="transmembrane region" description="Helical" evidence="6">
    <location>
        <begin position="110"/>
        <end position="136"/>
    </location>
</feature>
<evidence type="ECO:0000313" key="9">
    <source>
        <dbReference type="Proteomes" id="UP000622653"/>
    </source>
</evidence>
<dbReference type="RefSeq" id="WP_194562990.1">
    <property type="nucleotide sequence ID" value="NZ_JADKPV010000004.1"/>
</dbReference>
<protein>
    <submittedName>
        <fullName evidence="8">ABC transporter permease</fullName>
    </submittedName>
</protein>
<feature type="domain" description="ABC3 transporter permease C-terminal" evidence="7">
    <location>
        <begin position="62"/>
        <end position="179"/>
    </location>
</feature>
<accession>A0A8J7KHT7</accession>
<dbReference type="PANTHER" id="PTHR46795">
    <property type="entry name" value="ABC TRANSPORTER PERMEASE-RELATED-RELATED"/>
    <property type="match status" value="1"/>
</dbReference>
<gene>
    <name evidence="8" type="ORF">IRY55_09045</name>
</gene>
<keyword evidence="3 6" id="KW-0812">Transmembrane</keyword>
<feature type="transmembrane region" description="Helical" evidence="6">
    <location>
        <begin position="604"/>
        <end position="629"/>
    </location>
</feature>
<keyword evidence="4 6" id="KW-1133">Transmembrane helix</keyword>
<evidence type="ECO:0000313" key="8">
    <source>
        <dbReference type="EMBL" id="MBF4501508.1"/>
    </source>
</evidence>
<feature type="transmembrane region" description="Helical" evidence="6">
    <location>
        <begin position="232"/>
        <end position="256"/>
    </location>
</feature>
<dbReference type="InterPro" id="IPR027022">
    <property type="entry name" value="ABC_permease_BceB-typ"/>
</dbReference>
<feature type="transmembrane region" description="Helical" evidence="6">
    <location>
        <begin position="517"/>
        <end position="539"/>
    </location>
</feature>
<dbReference type="GO" id="GO:0055085">
    <property type="term" value="P:transmembrane transport"/>
    <property type="evidence" value="ECO:0007669"/>
    <property type="project" value="UniProtKB-UniRule"/>
</dbReference>